<dbReference type="AlphaFoldDB" id="A0A1H2DA46"/>
<protein>
    <submittedName>
        <fullName evidence="3">Integrin beta 3</fullName>
    </submittedName>
</protein>
<dbReference type="EMBL" id="LT629758">
    <property type="protein sequence ID" value="SDT79603.1"/>
    <property type="molecule type" value="Genomic_DNA"/>
</dbReference>
<dbReference type="Proteomes" id="UP000198688">
    <property type="component" value="Chromosome I"/>
</dbReference>
<reference evidence="3 4" key="1">
    <citation type="submission" date="2016-10" db="EMBL/GenBank/DDBJ databases">
        <authorList>
            <person name="de Groot N.N."/>
        </authorList>
    </citation>
    <scope>NUCLEOTIDE SEQUENCE [LARGE SCALE GENOMIC DNA]</scope>
    <source>
        <strain evidence="3 4">DSM 43941</strain>
    </source>
</reference>
<evidence type="ECO:0000256" key="1">
    <source>
        <dbReference type="SAM" id="MobiDB-lite"/>
    </source>
</evidence>
<feature type="region of interest" description="Disordered" evidence="1">
    <location>
        <begin position="199"/>
        <end position="232"/>
    </location>
</feature>
<evidence type="ECO:0000256" key="2">
    <source>
        <dbReference type="SAM" id="Phobius"/>
    </source>
</evidence>
<dbReference type="RefSeq" id="WP_092555128.1">
    <property type="nucleotide sequence ID" value="NZ_BOMJ01000002.1"/>
</dbReference>
<organism evidence="3 4">
    <name type="scientific">Actinoplanes derwentensis</name>
    <dbReference type="NCBI Taxonomy" id="113562"/>
    <lineage>
        <taxon>Bacteria</taxon>
        <taxon>Bacillati</taxon>
        <taxon>Actinomycetota</taxon>
        <taxon>Actinomycetes</taxon>
        <taxon>Micromonosporales</taxon>
        <taxon>Micromonosporaceae</taxon>
        <taxon>Actinoplanes</taxon>
    </lineage>
</organism>
<evidence type="ECO:0000313" key="3">
    <source>
        <dbReference type="EMBL" id="SDT79603.1"/>
    </source>
</evidence>
<keyword evidence="2" id="KW-0472">Membrane</keyword>
<dbReference type="STRING" id="113562.SAMN04489716_8856"/>
<dbReference type="GO" id="GO:0007229">
    <property type="term" value="P:integrin-mediated signaling pathway"/>
    <property type="evidence" value="ECO:0007669"/>
    <property type="project" value="UniProtKB-KW"/>
</dbReference>
<keyword evidence="2" id="KW-0812">Transmembrane</keyword>
<sequence>MEPAADSADEKAEGGLAELRRKMRTQRRLRLVTLISLAAMVLLVLPVFFGVRAMSTDPVFASLDRLQVDSWAETAPPKDQEFGSALCIEECSFREREAASDRPFPETATEYSEALSKAGWTQWKAAACEKPARPEEESHSCWRLDELTLDLFVGLPGCAVDQFAAELNPLAAEEPVEPQEPGECAGSSVRIKVQNTIVDTRGKTDTAPGPLGETPDTVLPDTDSIFPTPQAS</sequence>
<keyword evidence="3" id="KW-0401">Integrin</keyword>
<keyword evidence="2" id="KW-1133">Transmembrane helix</keyword>
<gene>
    <name evidence="3" type="ORF">SAMN04489716_8856</name>
</gene>
<evidence type="ECO:0000313" key="4">
    <source>
        <dbReference type="Proteomes" id="UP000198688"/>
    </source>
</evidence>
<dbReference type="OrthoDB" id="5185904at2"/>
<feature type="transmembrane region" description="Helical" evidence="2">
    <location>
        <begin position="29"/>
        <end position="49"/>
    </location>
</feature>
<accession>A0A1H2DA46</accession>
<keyword evidence="4" id="KW-1185">Reference proteome</keyword>
<proteinExistence type="predicted"/>
<name>A0A1H2DA46_9ACTN</name>